<gene>
    <name evidence="1" type="ORF">WAZ07_11780</name>
</gene>
<dbReference type="Proteomes" id="UP001372526">
    <property type="component" value="Unassembled WGS sequence"/>
</dbReference>
<name>A0ABU8FJ87_9BACI</name>
<keyword evidence="2" id="KW-1185">Reference proteome</keyword>
<comment type="caution">
    <text evidence="1">The sequence shown here is derived from an EMBL/GenBank/DDBJ whole genome shotgun (WGS) entry which is preliminary data.</text>
</comment>
<reference evidence="1 2" key="1">
    <citation type="submission" date="2024-01" db="EMBL/GenBank/DDBJ databases">
        <title>Seven novel Bacillus-like species.</title>
        <authorList>
            <person name="Liu G."/>
        </authorList>
    </citation>
    <scope>NUCLEOTIDE SEQUENCE [LARGE SCALE GENOMIC DNA]</scope>
    <source>
        <strain evidence="1 2">FJAT-51639</strain>
    </source>
</reference>
<dbReference type="RefSeq" id="WP_336472610.1">
    <property type="nucleotide sequence ID" value="NZ_JBAWSX010000006.1"/>
</dbReference>
<accession>A0ABU8FJ87</accession>
<dbReference type="EMBL" id="JBAWSX010000006">
    <property type="protein sequence ID" value="MEI4801994.1"/>
    <property type="molecule type" value="Genomic_DNA"/>
</dbReference>
<evidence type="ECO:0000313" key="1">
    <source>
        <dbReference type="EMBL" id="MEI4801994.1"/>
    </source>
</evidence>
<organism evidence="1 2">
    <name type="scientific">Bacillus bruguierae</name>
    <dbReference type="NCBI Taxonomy" id="3127667"/>
    <lineage>
        <taxon>Bacteria</taxon>
        <taxon>Bacillati</taxon>
        <taxon>Bacillota</taxon>
        <taxon>Bacilli</taxon>
        <taxon>Bacillales</taxon>
        <taxon>Bacillaceae</taxon>
        <taxon>Bacillus</taxon>
    </lineage>
</organism>
<protein>
    <submittedName>
        <fullName evidence="1">Uncharacterized protein</fullName>
    </submittedName>
</protein>
<sequence>MKFTERERHLTKMLLLMDKSCNKLSDKLTNLFGGDSYVSIELVKDDFIFDALEIGTSDAAVNIVMDYSNGKSTLGQAVDEIEELLTQFEERDVI</sequence>
<evidence type="ECO:0000313" key="2">
    <source>
        <dbReference type="Proteomes" id="UP001372526"/>
    </source>
</evidence>
<proteinExistence type="predicted"/>